<feature type="domain" description="TonB-dependent receptor plug" evidence="14">
    <location>
        <begin position="54"/>
        <end position="158"/>
    </location>
</feature>
<evidence type="ECO:0000256" key="11">
    <source>
        <dbReference type="RuleBase" id="RU003357"/>
    </source>
</evidence>
<evidence type="ECO:0000256" key="8">
    <source>
        <dbReference type="ARBA" id="ARBA00023077"/>
    </source>
</evidence>
<dbReference type="GO" id="GO:0009279">
    <property type="term" value="C:cell outer membrane"/>
    <property type="evidence" value="ECO:0007669"/>
    <property type="project" value="UniProtKB-SubCell"/>
</dbReference>
<dbReference type="InterPro" id="IPR000531">
    <property type="entry name" value="Beta-barrel_TonB"/>
</dbReference>
<evidence type="ECO:0000256" key="7">
    <source>
        <dbReference type="ARBA" id="ARBA00023065"/>
    </source>
</evidence>
<dbReference type="RefSeq" id="WP_217699100.1">
    <property type="nucleotide sequence ID" value="NZ_FUYP01000005.1"/>
</dbReference>
<keyword evidence="12" id="KW-0732">Signal</keyword>
<dbReference type="Proteomes" id="UP000190044">
    <property type="component" value="Unassembled WGS sequence"/>
</dbReference>
<keyword evidence="10" id="KW-0998">Cell outer membrane</keyword>
<evidence type="ECO:0000259" key="13">
    <source>
        <dbReference type="Pfam" id="PF00593"/>
    </source>
</evidence>
<keyword evidence="9 11" id="KW-0472">Membrane</keyword>
<evidence type="ECO:0000256" key="6">
    <source>
        <dbReference type="ARBA" id="ARBA00023004"/>
    </source>
</evidence>
<keyword evidence="8 11" id="KW-0798">TonB box</keyword>
<organism evidence="15 16">
    <name type="scientific">Sphingopyxis flava</name>
    <dbReference type="NCBI Taxonomy" id="1507287"/>
    <lineage>
        <taxon>Bacteria</taxon>
        <taxon>Pseudomonadati</taxon>
        <taxon>Pseudomonadota</taxon>
        <taxon>Alphaproteobacteria</taxon>
        <taxon>Sphingomonadales</taxon>
        <taxon>Sphingomonadaceae</taxon>
        <taxon>Sphingopyxis</taxon>
    </lineage>
</organism>
<feature type="domain" description="TonB-dependent receptor-like beta-barrel" evidence="13">
    <location>
        <begin position="294"/>
        <end position="507"/>
    </location>
</feature>
<evidence type="ECO:0000256" key="12">
    <source>
        <dbReference type="SAM" id="SignalP"/>
    </source>
</evidence>
<dbReference type="Pfam" id="PF00593">
    <property type="entry name" value="TonB_dep_Rec_b-barrel"/>
    <property type="match status" value="1"/>
</dbReference>
<evidence type="ECO:0000259" key="14">
    <source>
        <dbReference type="Pfam" id="PF07715"/>
    </source>
</evidence>
<keyword evidence="2" id="KW-0813">Transport</keyword>
<evidence type="ECO:0000313" key="15">
    <source>
        <dbReference type="EMBL" id="SKB42157.1"/>
    </source>
</evidence>
<keyword evidence="5" id="KW-0812">Transmembrane</keyword>
<dbReference type="EMBL" id="FUYP01000005">
    <property type="protein sequence ID" value="SKB42157.1"/>
    <property type="molecule type" value="Genomic_DNA"/>
</dbReference>
<feature type="signal peptide" evidence="12">
    <location>
        <begin position="1"/>
        <end position="25"/>
    </location>
</feature>
<evidence type="ECO:0000313" key="16">
    <source>
        <dbReference type="Proteomes" id="UP000190044"/>
    </source>
</evidence>
<evidence type="ECO:0000256" key="2">
    <source>
        <dbReference type="ARBA" id="ARBA00022448"/>
    </source>
</evidence>
<keyword evidence="7" id="KW-0406">Ion transport</keyword>
<accession>A0A1T5B509</accession>
<keyword evidence="4" id="KW-0410">Iron transport</keyword>
<dbReference type="PANTHER" id="PTHR32552:SF81">
    <property type="entry name" value="TONB-DEPENDENT OUTER MEMBRANE RECEPTOR"/>
    <property type="match status" value="1"/>
</dbReference>
<dbReference type="Gene3D" id="2.40.170.20">
    <property type="entry name" value="TonB-dependent receptor, beta-barrel domain"/>
    <property type="match status" value="1"/>
</dbReference>
<dbReference type="PANTHER" id="PTHR32552">
    <property type="entry name" value="FERRICHROME IRON RECEPTOR-RELATED"/>
    <property type="match status" value="1"/>
</dbReference>
<evidence type="ECO:0000256" key="3">
    <source>
        <dbReference type="ARBA" id="ARBA00022452"/>
    </source>
</evidence>
<evidence type="ECO:0000256" key="4">
    <source>
        <dbReference type="ARBA" id="ARBA00022496"/>
    </source>
</evidence>
<feature type="chain" id="PRO_5012188390" evidence="12">
    <location>
        <begin position="26"/>
        <end position="567"/>
    </location>
</feature>
<comment type="subcellular location">
    <subcellularLocation>
        <location evidence="1">Cell outer membrane</location>
        <topology evidence="1">Multi-pass membrane protein</topology>
    </subcellularLocation>
</comment>
<dbReference type="AlphaFoldDB" id="A0A1T5B509"/>
<dbReference type="Pfam" id="PF07715">
    <property type="entry name" value="Plug"/>
    <property type="match status" value="1"/>
</dbReference>
<keyword evidence="3" id="KW-1134">Transmembrane beta strand</keyword>
<sequence>MSMTGRSLLLAGIGIAALATVPARAQDAERSETVTADDGVIVVTAQRRAEAINDIGLAIQAFSGDTLENLRVTSTEDLQAVVPSLNVSRGYQGIPIYTLRGIGFNTINLSATSTVGTYQDEVALAYPFMNSGPVYDLERVEVLKGPQGTLYGRNTTGGLVNFITAKPKFGEFSGGATVEGGSQQTLNSEVFLNLPLGDAVAARFAWRTEDSWQGWQHSISRDEKLGEVHRYGGRLTLAAEPTDGMRIEIGANVWVNKSDTLAGQAVGFTPNTDPANGTIFSLFNAPGLPQYVADNAGRWDSNSADWAPRSVRGADIGIGPGIDGPLKEDSDFVGLRGLIQFDLADDLSFISLTGYNRVKRNAKYDWSGAPYEILIQHAEGRIESISQELRFQGATGPAEWVIGGYYASDTLTDTNQTLLGQNANVGAIRALILQLGLLNTPFNSPGYTALDVAQSFRTYRDQAAFDTETWSLFASADWQLTETLKLTTGIRYTKDRQEYEGCSRSIGDSMLPNVNLFNRAFFFQVYGVFTPPITANQCNTFDVDTGTFGAVTSTLKEDNVAWRGALT</sequence>
<dbReference type="InterPro" id="IPR036942">
    <property type="entry name" value="Beta-barrel_TonB_sf"/>
</dbReference>
<dbReference type="InterPro" id="IPR012910">
    <property type="entry name" value="Plug_dom"/>
</dbReference>
<dbReference type="GO" id="GO:0006826">
    <property type="term" value="P:iron ion transport"/>
    <property type="evidence" value="ECO:0007669"/>
    <property type="project" value="UniProtKB-KW"/>
</dbReference>
<dbReference type="SUPFAM" id="SSF56935">
    <property type="entry name" value="Porins"/>
    <property type="match status" value="1"/>
</dbReference>
<reference evidence="16" key="1">
    <citation type="submission" date="2017-02" db="EMBL/GenBank/DDBJ databases">
        <authorList>
            <person name="Varghese N."/>
            <person name="Submissions S."/>
        </authorList>
    </citation>
    <scope>NUCLEOTIDE SEQUENCE [LARGE SCALE GENOMIC DNA]</scope>
    <source>
        <strain evidence="16">R11H</strain>
    </source>
</reference>
<keyword evidence="16" id="KW-1185">Reference proteome</keyword>
<evidence type="ECO:0000256" key="1">
    <source>
        <dbReference type="ARBA" id="ARBA00004571"/>
    </source>
</evidence>
<evidence type="ECO:0000256" key="5">
    <source>
        <dbReference type="ARBA" id="ARBA00022692"/>
    </source>
</evidence>
<comment type="similarity">
    <text evidence="11">Belongs to the TonB-dependent receptor family.</text>
</comment>
<evidence type="ECO:0000256" key="10">
    <source>
        <dbReference type="ARBA" id="ARBA00023237"/>
    </source>
</evidence>
<evidence type="ECO:0000256" key="9">
    <source>
        <dbReference type="ARBA" id="ARBA00023136"/>
    </source>
</evidence>
<keyword evidence="15" id="KW-0675">Receptor</keyword>
<proteinExistence type="inferred from homology"/>
<keyword evidence="6" id="KW-0408">Iron</keyword>
<protein>
    <submittedName>
        <fullName evidence="15">TonB-dependent Receptor Plug Domain</fullName>
    </submittedName>
</protein>
<name>A0A1T5B509_9SPHN</name>
<gene>
    <name evidence="15" type="ORF">SAMN06295937_1005134</name>
</gene>
<dbReference type="InterPro" id="IPR039426">
    <property type="entry name" value="TonB-dep_rcpt-like"/>
</dbReference>